<dbReference type="EMBL" id="FOFV01000013">
    <property type="protein sequence ID" value="SER89618.1"/>
    <property type="molecule type" value="Genomic_DNA"/>
</dbReference>
<dbReference type="Pfam" id="PF00005">
    <property type="entry name" value="ABC_tran"/>
    <property type="match status" value="1"/>
</dbReference>
<proteinExistence type="predicted"/>
<dbReference type="InterPro" id="IPR050107">
    <property type="entry name" value="ABC_carbohydrate_import_ATPase"/>
</dbReference>
<gene>
    <name evidence="4" type="ORF">SAMN04488000_11324</name>
</gene>
<dbReference type="InterPro" id="IPR003439">
    <property type="entry name" value="ABC_transporter-like_ATP-bd"/>
</dbReference>
<sequence length="255" mass="27376">MSRPLLEARDLTKNYGTVEALRGASFTAYPGEVVSLIGDNGAGKSTLVKCLSGVEQPTSGTLTFDGEPLHLSSPNDARDRGIETVFQDLAVAPDLDPAANMFLGREILKPGVLGFFGVLDKKAMRRQASEHFTRFGATLQSIDVPIAALSGGQRQSVAVARSVAWASKLVFMDEPTAALGVVQRERVLDVIKRVRDEGIAVVLISHNMPEVLSVSDRVEVLRLGRRVARFKASDTSVEELVGAMTGALTQEDADQ</sequence>
<dbReference type="Gene3D" id="3.40.50.300">
    <property type="entry name" value="P-loop containing nucleotide triphosphate hydrolases"/>
    <property type="match status" value="1"/>
</dbReference>
<dbReference type="GO" id="GO:0016887">
    <property type="term" value="F:ATP hydrolysis activity"/>
    <property type="evidence" value="ECO:0007669"/>
    <property type="project" value="InterPro"/>
</dbReference>
<dbReference type="SMART" id="SM00382">
    <property type="entry name" value="AAA"/>
    <property type="match status" value="1"/>
</dbReference>
<dbReference type="InterPro" id="IPR027417">
    <property type="entry name" value="P-loop_NTPase"/>
</dbReference>
<reference evidence="5" key="1">
    <citation type="submission" date="2016-10" db="EMBL/GenBank/DDBJ databases">
        <authorList>
            <person name="Varghese N."/>
            <person name="Submissions S."/>
        </authorList>
    </citation>
    <scope>NUCLEOTIDE SEQUENCE [LARGE SCALE GENOMIC DNA]</scope>
    <source>
        <strain evidence="5">DSM 44437</strain>
    </source>
</reference>
<dbReference type="STRING" id="65499.SAMN04488000_11324"/>
<dbReference type="GO" id="GO:0005524">
    <property type="term" value="F:ATP binding"/>
    <property type="evidence" value="ECO:0007669"/>
    <property type="project" value="UniProtKB-KW"/>
</dbReference>
<dbReference type="PROSITE" id="PS50893">
    <property type="entry name" value="ABC_TRANSPORTER_2"/>
    <property type="match status" value="1"/>
</dbReference>
<organism evidence="4 5">
    <name type="scientific">Lentzea albida</name>
    <dbReference type="NCBI Taxonomy" id="65499"/>
    <lineage>
        <taxon>Bacteria</taxon>
        <taxon>Bacillati</taxon>
        <taxon>Actinomycetota</taxon>
        <taxon>Actinomycetes</taxon>
        <taxon>Pseudonocardiales</taxon>
        <taxon>Pseudonocardiaceae</taxon>
        <taxon>Lentzea</taxon>
    </lineage>
</organism>
<dbReference type="RefSeq" id="WP_089921536.1">
    <property type="nucleotide sequence ID" value="NZ_FOFV01000013.1"/>
</dbReference>
<dbReference type="InterPro" id="IPR003593">
    <property type="entry name" value="AAA+_ATPase"/>
</dbReference>
<dbReference type="PANTHER" id="PTHR43790:SF8">
    <property type="entry name" value="SUGAR ABC TRANSPORTER ATP-BINDING PROTEIN"/>
    <property type="match status" value="1"/>
</dbReference>
<dbReference type="AlphaFoldDB" id="A0A1H9SXL0"/>
<dbReference type="CDD" id="cd03216">
    <property type="entry name" value="ABC_Carb_Monos_I"/>
    <property type="match status" value="1"/>
</dbReference>
<evidence type="ECO:0000256" key="2">
    <source>
        <dbReference type="ARBA" id="ARBA00022840"/>
    </source>
</evidence>
<evidence type="ECO:0000256" key="1">
    <source>
        <dbReference type="ARBA" id="ARBA00022741"/>
    </source>
</evidence>
<keyword evidence="2 4" id="KW-0067">ATP-binding</keyword>
<keyword evidence="1" id="KW-0547">Nucleotide-binding</keyword>
<evidence type="ECO:0000313" key="5">
    <source>
        <dbReference type="Proteomes" id="UP000199503"/>
    </source>
</evidence>
<protein>
    <submittedName>
        <fullName evidence="4">Monosaccharide ABC transporter ATP-binding protein, CUT2 family</fullName>
    </submittedName>
</protein>
<accession>A0A1H9SXL0</accession>
<dbReference type="PANTHER" id="PTHR43790">
    <property type="entry name" value="CARBOHYDRATE TRANSPORT ATP-BINDING PROTEIN MG119-RELATED"/>
    <property type="match status" value="1"/>
</dbReference>
<feature type="domain" description="ABC transporter" evidence="3">
    <location>
        <begin position="6"/>
        <end position="248"/>
    </location>
</feature>
<dbReference type="Proteomes" id="UP000199503">
    <property type="component" value="Unassembled WGS sequence"/>
</dbReference>
<name>A0A1H9SXL0_9PSEU</name>
<dbReference type="SUPFAM" id="SSF52540">
    <property type="entry name" value="P-loop containing nucleoside triphosphate hydrolases"/>
    <property type="match status" value="1"/>
</dbReference>
<evidence type="ECO:0000313" key="4">
    <source>
        <dbReference type="EMBL" id="SER89618.1"/>
    </source>
</evidence>
<keyword evidence="5" id="KW-1185">Reference proteome</keyword>
<evidence type="ECO:0000259" key="3">
    <source>
        <dbReference type="PROSITE" id="PS50893"/>
    </source>
</evidence>
<dbReference type="OrthoDB" id="7875923at2"/>